<dbReference type="Gene3D" id="1.20.5.110">
    <property type="match status" value="1"/>
</dbReference>
<dbReference type="EMBL" id="JAZGSY010000430">
    <property type="protein sequence ID" value="KAL1836316.1"/>
    <property type="molecule type" value="Genomic_DNA"/>
</dbReference>
<dbReference type="PANTHER" id="PTHR15992:SF5">
    <property type="entry name" value="HOLLIDAY JUNCTION RECOGNITION PROTEIN"/>
    <property type="match status" value="1"/>
</dbReference>
<name>A0ABR3V3L6_HUMIN</name>
<feature type="compositionally biased region" description="Polar residues" evidence="3">
    <location>
        <begin position="728"/>
        <end position="740"/>
    </location>
</feature>
<feature type="compositionally biased region" description="Polar residues" evidence="3">
    <location>
        <begin position="764"/>
        <end position="774"/>
    </location>
</feature>
<dbReference type="PANTHER" id="PTHR15992">
    <property type="entry name" value="HOLLIDAY JUNCTION RECOGNITION PROTEIN"/>
    <property type="match status" value="1"/>
</dbReference>
<feature type="compositionally biased region" description="Acidic residues" evidence="3">
    <location>
        <begin position="297"/>
        <end position="311"/>
    </location>
</feature>
<feature type="compositionally biased region" description="Acidic residues" evidence="3">
    <location>
        <begin position="212"/>
        <end position="224"/>
    </location>
</feature>
<accession>A0ABR3V3L6</accession>
<evidence type="ECO:0000259" key="4">
    <source>
        <dbReference type="Pfam" id="PF05008"/>
    </source>
</evidence>
<evidence type="ECO:0000256" key="3">
    <source>
        <dbReference type="SAM" id="MobiDB-lite"/>
    </source>
</evidence>
<keyword evidence="2" id="KW-0175">Coiled coil</keyword>
<protein>
    <recommendedName>
        <fullName evidence="4">Vesicle transport v-SNARE N-terminal domain-containing protein</fullName>
    </recommendedName>
</protein>
<evidence type="ECO:0000313" key="6">
    <source>
        <dbReference type="Proteomes" id="UP001583172"/>
    </source>
</evidence>
<gene>
    <name evidence="5" type="ORF">VTJ49DRAFT_5311</name>
</gene>
<dbReference type="SUPFAM" id="SSF47661">
    <property type="entry name" value="t-snare proteins"/>
    <property type="match status" value="1"/>
</dbReference>
<dbReference type="Pfam" id="PF05008">
    <property type="entry name" value="V-SNARE"/>
    <property type="match status" value="1"/>
</dbReference>
<dbReference type="Pfam" id="PF12352">
    <property type="entry name" value="V-SNARE_C"/>
    <property type="match status" value="1"/>
</dbReference>
<feature type="region of interest" description="Disordered" evidence="3">
    <location>
        <begin position="477"/>
        <end position="606"/>
    </location>
</feature>
<dbReference type="Pfam" id="PF10384">
    <property type="entry name" value="Scm3"/>
    <property type="match status" value="1"/>
</dbReference>
<dbReference type="InterPro" id="IPR007705">
    <property type="entry name" value="Vesicle_trsprt_v-SNARE_N"/>
</dbReference>
<proteinExistence type="inferred from homology"/>
<dbReference type="Gene3D" id="1.10.20.10">
    <property type="entry name" value="Histone, subunit A"/>
    <property type="match status" value="1"/>
</dbReference>
<feature type="compositionally biased region" description="Basic and acidic residues" evidence="3">
    <location>
        <begin position="651"/>
        <end position="660"/>
    </location>
</feature>
<feature type="domain" description="Vesicle transport v-SNARE N-terminal" evidence="4">
    <location>
        <begin position="11"/>
        <end position="99"/>
    </location>
</feature>
<dbReference type="InterPro" id="IPR038407">
    <property type="entry name" value="v-SNARE_N_sf"/>
</dbReference>
<reference evidence="5 6" key="1">
    <citation type="journal article" date="2024" name="Commun. Biol.">
        <title>Comparative genomic analysis of thermophilic fungi reveals convergent evolutionary adaptations and gene losses.</title>
        <authorList>
            <person name="Steindorff A.S."/>
            <person name="Aguilar-Pontes M.V."/>
            <person name="Robinson A.J."/>
            <person name="Andreopoulos B."/>
            <person name="LaButti K."/>
            <person name="Kuo A."/>
            <person name="Mondo S."/>
            <person name="Riley R."/>
            <person name="Otillar R."/>
            <person name="Haridas S."/>
            <person name="Lipzen A."/>
            <person name="Grimwood J."/>
            <person name="Schmutz J."/>
            <person name="Clum A."/>
            <person name="Reid I.D."/>
            <person name="Moisan M.C."/>
            <person name="Butler G."/>
            <person name="Nguyen T.T.M."/>
            <person name="Dewar K."/>
            <person name="Conant G."/>
            <person name="Drula E."/>
            <person name="Henrissat B."/>
            <person name="Hansel C."/>
            <person name="Singer S."/>
            <person name="Hutchinson M.I."/>
            <person name="de Vries R.P."/>
            <person name="Natvig D.O."/>
            <person name="Powell A.J."/>
            <person name="Tsang A."/>
            <person name="Grigoriev I.V."/>
        </authorList>
    </citation>
    <scope>NUCLEOTIDE SEQUENCE [LARGE SCALE GENOMIC DNA]</scope>
    <source>
        <strain evidence="5 6">CBS 620.91</strain>
    </source>
</reference>
<dbReference type="InterPro" id="IPR018465">
    <property type="entry name" value="Scm3/HJURP"/>
</dbReference>
<dbReference type="Gene3D" id="1.20.58.400">
    <property type="entry name" value="t-snare proteins"/>
    <property type="match status" value="1"/>
</dbReference>
<dbReference type="InterPro" id="IPR010989">
    <property type="entry name" value="SNARE"/>
</dbReference>
<dbReference type="Proteomes" id="UP001583172">
    <property type="component" value="Unassembled WGS sequence"/>
</dbReference>
<keyword evidence="6" id="KW-1185">Reference proteome</keyword>
<feature type="compositionally biased region" description="Basic and acidic residues" evidence="3">
    <location>
        <begin position="525"/>
        <end position="542"/>
    </location>
</feature>
<sequence>MANPLDTDAGTELFKHYETEYQLVQADLVQKLDQIADLSGEPRKAALSAAERALEETQELLDQMDMEKQNIPSAHRAAITRRLRNYKSDIDAHRRKLRSLADDRSALFGARYTDDPAGPSRDPHFEQRQQLLAGTERLDRSTQRLKASQALANETEAIGANTLVQLQQQREGILRTTQVLYESEGYVDRSIKSLKGIAPPSDFPNSHPNILSDEEDPDADELAEQPETVNSRRDPAARLDRSRARAALKLKSAFERIFEKYERDFTGVADEIDLRTGRIVVDNGHVRALGDAPLGGGDEEDDGEEEEDGEDGKDKGGGDDATPLDEGDKSLKGKDGKRLGGHGQNAPQPLMQTEPPPLPPPPFFAGGWPGAGVGPFPGAHPAAFPGLMYPGPMMAGFGGFPMMPYGPPVPMPTTDPMWKAPDLPVPSPYASHALMAGGQGTAGSVKKKKVARLSLSTAHEQTDEGADDILLDAAPSVVDGSSTPAPADAVKHKVLLPRPQPEKGSAKKKQKGPKQSAKRTGQIAKKPERQRDLASAEAQRVDEAEDTAPTPEPGHGLDEPFKESTTEQTPASIGAPQADSTQPEIPERSLAIFEQEPELDPHHPDVYVSFSSEEATLCRKPRNRILQVEIPAEKPPGFSAYRIVTSEPDERDSGAMDESSRSNFTTAEIQDVAETVGEEDPKPMTESFSRNVIDPAYAFSDEDEPSIPRWRIEKPKPKAKATKARTAQTSVLREISQNVDPGSADGSKTGRQSPAQKNDEFSTGRAQQLSSSPQLGEVGVSSGALPQGSADRKYALLARPGALTDIDRPNLEA</sequence>
<feature type="compositionally biased region" description="Basic and acidic residues" evidence="3">
    <location>
        <begin position="326"/>
        <end position="338"/>
    </location>
</feature>
<comment type="caution">
    <text evidence="5">The sequence shown here is derived from an EMBL/GenBank/DDBJ whole genome shotgun (WGS) entry which is preliminary data.</text>
</comment>
<feature type="region of interest" description="Disordered" evidence="3">
    <location>
        <begin position="287"/>
        <end position="361"/>
    </location>
</feature>
<comment type="similarity">
    <text evidence="1">Belongs to the VTI1 family.</text>
</comment>
<organism evidence="5 6">
    <name type="scientific">Humicola insolens</name>
    <name type="common">Soft-rot fungus</name>
    <dbReference type="NCBI Taxonomy" id="85995"/>
    <lineage>
        <taxon>Eukaryota</taxon>
        <taxon>Fungi</taxon>
        <taxon>Dikarya</taxon>
        <taxon>Ascomycota</taxon>
        <taxon>Pezizomycotina</taxon>
        <taxon>Sordariomycetes</taxon>
        <taxon>Sordariomycetidae</taxon>
        <taxon>Sordariales</taxon>
        <taxon>Chaetomiaceae</taxon>
        <taxon>Mycothermus</taxon>
    </lineage>
</organism>
<feature type="coiled-coil region" evidence="2">
    <location>
        <begin position="47"/>
        <end position="103"/>
    </location>
</feature>
<dbReference type="SUPFAM" id="SSF58038">
    <property type="entry name" value="SNARE fusion complex"/>
    <property type="match status" value="1"/>
</dbReference>
<dbReference type="InterPro" id="IPR009072">
    <property type="entry name" value="Histone-fold"/>
</dbReference>
<evidence type="ECO:0000313" key="5">
    <source>
        <dbReference type="EMBL" id="KAL1836316.1"/>
    </source>
</evidence>
<evidence type="ECO:0000256" key="2">
    <source>
        <dbReference type="SAM" id="Coils"/>
    </source>
</evidence>
<feature type="region of interest" description="Disordered" evidence="3">
    <location>
        <begin position="647"/>
        <end position="788"/>
    </location>
</feature>
<evidence type="ECO:0000256" key="1">
    <source>
        <dbReference type="ARBA" id="ARBA00006108"/>
    </source>
</evidence>
<feature type="compositionally biased region" description="Basic and acidic residues" evidence="3">
    <location>
        <begin position="555"/>
        <end position="565"/>
    </location>
</feature>
<feature type="region of interest" description="Disordered" evidence="3">
    <location>
        <begin position="197"/>
        <end position="238"/>
    </location>
</feature>
<dbReference type="CDD" id="cd15862">
    <property type="entry name" value="SNARE_Vti1"/>
    <property type="match status" value="1"/>
</dbReference>